<organism evidence="1">
    <name type="scientific">Triticum urartu</name>
    <name type="common">Red wild einkorn</name>
    <name type="synonym">Crithodium urartu</name>
    <dbReference type="NCBI Taxonomy" id="4572"/>
    <lineage>
        <taxon>Eukaryota</taxon>
        <taxon>Viridiplantae</taxon>
        <taxon>Streptophyta</taxon>
        <taxon>Embryophyta</taxon>
        <taxon>Tracheophyta</taxon>
        <taxon>Spermatophyta</taxon>
        <taxon>Magnoliopsida</taxon>
        <taxon>Liliopsida</taxon>
        <taxon>Poales</taxon>
        <taxon>Poaceae</taxon>
        <taxon>BOP clade</taxon>
        <taxon>Pooideae</taxon>
        <taxon>Triticodae</taxon>
        <taxon>Triticeae</taxon>
        <taxon>Triticinae</taxon>
        <taxon>Triticum</taxon>
    </lineage>
</organism>
<accession>M7ZQZ7</accession>
<reference evidence="1" key="1">
    <citation type="journal article" date="2013" name="Nature">
        <title>Draft genome of the wheat A-genome progenitor Triticum urartu.</title>
        <authorList>
            <person name="Ling H.Q."/>
            <person name="Zhao S."/>
            <person name="Liu D."/>
            <person name="Wang J."/>
            <person name="Sun H."/>
            <person name="Zhang C."/>
            <person name="Fan H."/>
            <person name="Li D."/>
            <person name="Dong L."/>
            <person name="Tao Y."/>
            <person name="Gao C."/>
            <person name="Wu H."/>
            <person name="Li Y."/>
            <person name="Cui Y."/>
            <person name="Guo X."/>
            <person name="Zheng S."/>
            <person name="Wang B."/>
            <person name="Yu K."/>
            <person name="Liang Q."/>
            <person name="Yang W."/>
            <person name="Lou X."/>
            <person name="Chen J."/>
            <person name="Feng M."/>
            <person name="Jian J."/>
            <person name="Zhang X."/>
            <person name="Luo G."/>
            <person name="Jiang Y."/>
            <person name="Liu J."/>
            <person name="Wang Z."/>
            <person name="Sha Y."/>
            <person name="Zhang B."/>
            <person name="Wu H."/>
            <person name="Tang D."/>
            <person name="Shen Q."/>
            <person name="Xue P."/>
            <person name="Zou S."/>
            <person name="Wang X."/>
            <person name="Liu X."/>
            <person name="Wang F."/>
            <person name="Yang Y."/>
            <person name="An X."/>
            <person name="Dong Z."/>
            <person name="Zhang K."/>
            <person name="Zhang X."/>
            <person name="Luo M.C."/>
            <person name="Dvorak J."/>
            <person name="Tong Y."/>
            <person name="Wang J."/>
            <person name="Yang H."/>
            <person name="Li Z."/>
            <person name="Wang D."/>
            <person name="Zhang A."/>
            <person name="Wang J."/>
        </authorList>
    </citation>
    <scope>NUCLEOTIDE SEQUENCE</scope>
</reference>
<sequence length="55" mass="5300">MAARAMSGSGILLAAAVAAALLVASASAQSGCTAALVGLYPCLNYISGNDTEPTN</sequence>
<dbReference type="AlphaFoldDB" id="M7ZQZ7"/>
<dbReference type="STRING" id="4572.M7ZQZ7"/>
<evidence type="ECO:0000313" key="1">
    <source>
        <dbReference type="EMBL" id="EMS62532.1"/>
    </source>
</evidence>
<name>M7ZQZ7_TRIUA</name>
<proteinExistence type="predicted"/>
<gene>
    <name evidence="1" type="ORF">TRIUR3_14895</name>
</gene>
<dbReference type="EMBL" id="KD080873">
    <property type="protein sequence ID" value="EMS62532.1"/>
    <property type="molecule type" value="Genomic_DNA"/>
</dbReference>
<protein>
    <submittedName>
        <fullName evidence="1">Uncharacterized protein</fullName>
    </submittedName>
</protein>